<gene>
    <name evidence="1" type="ORF">HPP92_024754</name>
</gene>
<proteinExistence type="predicted"/>
<reference evidence="1 2" key="1">
    <citation type="journal article" date="2020" name="Nat. Food">
        <title>A phased Vanilla planifolia genome enables genetic improvement of flavour and production.</title>
        <authorList>
            <person name="Hasing T."/>
            <person name="Tang H."/>
            <person name="Brym M."/>
            <person name="Khazi F."/>
            <person name="Huang T."/>
            <person name="Chambers A.H."/>
        </authorList>
    </citation>
    <scope>NUCLEOTIDE SEQUENCE [LARGE SCALE GENOMIC DNA]</scope>
    <source>
        <tissue evidence="1">Leaf</tissue>
    </source>
</reference>
<organism evidence="1 2">
    <name type="scientific">Vanilla planifolia</name>
    <name type="common">Vanilla</name>
    <dbReference type="NCBI Taxonomy" id="51239"/>
    <lineage>
        <taxon>Eukaryota</taxon>
        <taxon>Viridiplantae</taxon>
        <taxon>Streptophyta</taxon>
        <taxon>Embryophyta</taxon>
        <taxon>Tracheophyta</taxon>
        <taxon>Spermatophyta</taxon>
        <taxon>Magnoliopsida</taxon>
        <taxon>Liliopsida</taxon>
        <taxon>Asparagales</taxon>
        <taxon>Orchidaceae</taxon>
        <taxon>Vanilloideae</taxon>
        <taxon>Vanilleae</taxon>
        <taxon>Vanilla</taxon>
    </lineage>
</organism>
<dbReference type="Proteomes" id="UP000636800">
    <property type="component" value="Chromosome 13"/>
</dbReference>
<accession>A0A835PPW4</accession>
<dbReference type="AlphaFoldDB" id="A0A835PPW4"/>
<keyword evidence="2" id="KW-1185">Reference proteome</keyword>
<comment type="caution">
    <text evidence="1">The sequence shown here is derived from an EMBL/GenBank/DDBJ whole genome shotgun (WGS) entry which is preliminary data.</text>
</comment>
<dbReference type="OrthoDB" id="4062651at2759"/>
<evidence type="ECO:0000313" key="1">
    <source>
        <dbReference type="EMBL" id="KAG0455462.1"/>
    </source>
</evidence>
<protein>
    <submittedName>
        <fullName evidence="1">Uncharacterized protein</fullName>
    </submittedName>
</protein>
<dbReference type="EMBL" id="JADCNL010000013">
    <property type="protein sequence ID" value="KAG0455462.1"/>
    <property type="molecule type" value="Genomic_DNA"/>
</dbReference>
<name>A0A835PPW4_VANPL</name>
<sequence>MVLLQERIAIEGIIEREDCNYPIVSKLGISSLALSSLQLVAPLPPSTMSTSECSSSSTVRERRALAIYSLQP</sequence>
<evidence type="ECO:0000313" key="2">
    <source>
        <dbReference type="Proteomes" id="UP000636800"/>
    </source>
</evidence>